<gene>
    <name evidence="1" type="ORF">G6F51_011062</name>
</gene>
<protein>
    <submittedName>
        <fullName evidence="1">Uncharacterized protein</fullName>
    </submittedName>
</protein>
<dbReference type="OrthoDB" id="2288411at2759"/>
<name>A0A9P6Y0J7_RHIOR</name>
<dbReference type="Proteomes" id="UP000717996">
    <property type="component" value="Unassembled WGS sequence"/>
</dbReference>
<accession>A0A9P6Y0J7</accession>
<evidence type="ECO:0000313" key="1">
    <source>
        <dbReference type="EMBL" id="KAG1536268.1"/>
    </source>
</evidence>
<dbReference type="AlphaFoldDB" id="A0A9P6Y0J7"/>
<evidence type="ECO:0000313" key="2">
    <source>
        <dbReference type="Proteomes" id="UP000717996"/>
    </source>
</evidence>
<sequence>MTRRRQRRGKEVFWVRCSCRLENLVKEINFFNPIARFPILLTYFPLTKETRGGVEHDPAFVEAVEVQRYFRLQTLSNEIGNGGK</sequence>
<comment type="caution">
    <text evidence="1">The sequence shown here is derived from an EMBL/GenBank/DDBJ whole genome shotgun (WGS) entry which is preliminary data.</text>
</comment>
<dbReference type="EMBL" id="JAANIT010002497">
    <property type="protein sequence ID" value="KAG1536268.1"/>
    <property type="molecule type" value="Genomic_DNA"/>
</dbReference>
<organism evidence="1 2">
    <name type="scientific">Rhizopus oryzae</name>
    <name type="common">Mucormycosis agent</name>
    <name type="synonym">Rhizopus arrhizus var. delemar</name>
    <dbReference type="NCBI Taxonomy" id="64495"/>
    <lineage>
        <taxon>Eukaryota</taxon>
        <taxon>Fungi</taxon>
        <taxon>Fungi incertae sedis</taxon>
        <taxon>Mucoromycota</taxon>
        <taxon>Mucoromycotina</taxon>
        <taxon>Mucoromycetes</taxon>
        <taxon>Mucorales</taxon>
        <taxon>Mucorineae</taxon>
        <taxon>Rhizopodaceae</taxon>
        <taxon>Rhizopus</taxon>
    </lineage>
</organism>
<proteinExistence type="predicted"/>
<reference evidence="1" key="1">
    <citation type="journal article" date="2020" name="Microb. Genom.">
        <title>Genetic diversity of clinical and environmental Mucorales isolates obtained from an investigation of mucormycosis cases among solid organ transplant recipients.</title>
        <authorList>
            <person name="Nguyen M.H."/>
            <person name="Kaul D."/>
            <person name="Muto C."/>
            <person name="Cheng S.J."/>
            <person name="Richter R.A."/>
            <person name="Bruno V.M."/>
            <person name="Liu G."/>
            <person name="Beyhan S."/>
            <person name="Sundermann A.J."/>
            <person name="Mounaud S."/>
            <person name="Pasculle A.W."/>
            <person name="Nierman W.C."/>
            <person name="Driscoll E."/>
            <person name="Cumbie R."/>
            <person name="Clancy C.J."/>
            <person name="Dupont C.L."/>
        </authorList>
    </citation>
    <scope>NUCLEOTIDE SEQUENCE</scope>
    <source>
        <strain evidence="1">GL16</strain>
    </source>
</reference>